<dbReference type="PROSITE" id="PS51257">
    <property type="entry name" value="PROKAR_LIPOPROTEIN"/>
    <property type="match status" value="1"/>
</dbReference>
<proteinExistence type="predicted"/>
<keyword evidence="1" id="KW-0812">Transmembrane</keyword>
<keyword evidence="1" id="KW-0472">Membrane</keyword>
<evidence type="ECO:0000313" key="3">
    <source>
        <dbReference type="Proteomes" id="UP000192761"/>
    </source>
</evidence>
<sequence>MHIRVQKAITAIYLLTFLSAGCMALLPAWLSVPTLLLLLLNLWLVRRGWLRLEYKPARGKAAPVALALLMLLLWIANTGNIANYPLLHRAAVLPLLSLLCGVLATCYLLPALRNEWPGSRLRRGANLTATALLLGLAFLSVLAWLNTGFAGAPTNARIAQVISVEPGIWGRWQEVTLQQDTQTSATLALAKYPSVHTGELLCLQRQHGLLGLDWDAVAPVAACNPHWAAEHSAAVAFKQAMQEESRLATRIIISEHIGPDDLPEQPIKRPDYASVPLTPVQRTQWQALIDAMPTTPPDAVAGCFNPHHRIDFYRGNTLHSSIDVCLSCVGVDWGNSPGSPPTGFFDAVAQMLPQLGLHPERNWQALAEQTFKR</sequence>
<name>A0A1W1XYU1_9NEIS</name>
<feature type="transmembrane region" description="Helical" evidence="1">
    <location>
        <begin position="61"/>
        <end position="79"/>
    </location>
</feature>
<evidence type="ECO:0000256" key="1">
    <source>
        <dbReference type="SAM" id="Phobius"/>
    </source>
</evidence>
<protein>
    <submittedName>
        <fullName evidence="2">Uncharacterized protein</fullName>
    </submittedName>
</protein>
<feature type="transmembrane region" description="Helical" evidence="1">
    <location>
        <begin position="124"/>
        <end position="145"/>
    </location>
</feature>
<keyword evidence="3" id="KW-1185">Reference proteome</keyword>
<accession>A0A1W1XYU1</accession>
<dbReference type="AlphaFoldDB" id="A0A1W1XYU1"/>
<dbReference type="STRING" id="1121001.SAMN02745857_03585"/>
<feature type="transmembrane region" description="Helical" evidence="1">
    <location>
        <begin position="91"/>
        <end position="112"/>
    </location>
</feature>
<reference evidence="2" key="1">
    <citation type="submission" date="2017-04" db="EMBL/GenBank/DDBJ databases">
        <authorList>
            <person name="Afonso C.L."/>
            <person name="Miller P.J."/>
            <person name="Scott M.A."/>
            <person name="Spackman E."/>
            <person name="Goraichik I."/>
            <person name="Dimitrov K.M."/>
            <person name="Suarez D.L."/>
            <person name="Swayne D.E."/>
        </authorList>
    </citation>
    <scope>NUCLEOTIDE SEQUENCE [LARGE SCALE GENOMIC DNA]</scope>
    <source>
        <strain evidence="2">DSM 23236</strain>
    </source>
</reference>
<feature type="transmembrane region" description="Helical" evidence="1">
    <location>
        <begin position="12"/>
        <end position="40"/>
    </location>
</feature>
<evidence type="ECO:0000313" key="2">
    <source>
        <dbReference type="EMBL" id="SMC29083.1"/>
    </source>
</evidence>
<keyword evidence="1" id="KW-1133">Transmembrane helix</keyword>
<organism evidence="2 3">
    <name type="scientific">Andreprevotia lacus DSM 23236</name>
    <dbReference type="NCBI Taxonomy" id="1121001"/>
    <lineage>
        <taxon>Bacteria</taxon>
        <taxon>Pseudomonadati</taxon>
        <taxon>Pseudomonadota</taxon>
        <taxon>Betaproteobacteria</taxon>
        <taxon>Neisseriales</taxon>
        <taxon>Chitinibacteraceae</taxon>
        <taxon>Andreprevotia</taxon>
    </lineage>
</organism>
<dbReference type="EMBL" id="FWXD01000029">
    <property type="protein sequence ID" value="SMC29083.1"/>
    <property type="molecule type" value="Genomic_DNA"/>
</dbReference>
<gene>
    <name evidence="2" type="ORF">SAMN02745857_03585</name>
</gene>
<dbReference type="Proteomes" id="UP000192761">
    <property type="component" value="Unassembled WGS sequence"/>
</dbReference>